<keyword evidence="2" id="KW-1185">Reference proteome</keyword>
<dbReference type="Proteomes" id="UP001629462">
    <property type="component" value="Unassembled WGS sequence"/>
</dbReference>
<organism evidence="1 2">
    <name type="scientific">Caballeronia jiangsuensis</name>
    <dbReference type="NCBI Taxonomy" id="1458357"/>
    <lineage>
        <taxon>Bacteria</taxon>
        <taxon>Pseudomonadati</taxon>
        <taxon>Pseudomonadota</taxon>
        <taxon>Betaproteobacteria</taxon>
        <taxon>Burkholderiales</taxon>
        <taxon>Burkholderiaceae</taxon>
        <taxon>Caballeronia</taxon>
    </lineage>
</organism>
<dbReference type="InterPro" id="IPR021549">
    <property type="entry name" value="DUF2894"/>
</dbReference>
<evidence type="ECO:0000313" key="1">
    <source>
        <dbReference type="EMBL" id="MFM0516449.1"/>
    </source>
</evidence>
<accession>A0ABW9CFQ0</accession>
<sequence>MNNVAPARSTLDAWRANGDDRANPVRFHLIDALDKRAAAYDGEARRMLDARVALLLDLYRSDIERAVSQRAAIQNDDERGPLATLVEDIAKSSSAYTTSHAELLEYFRAVWSKVSAEKQLRDSLAQVPRNAGPLNSSSLVHRSLSLMREVSPGYFQQFLAYADALSWIEAMNGPGVVVAKDAAGAKKSGRKKK</sequence>
<protein>
    <submittedName>
        <fullName evidence="1">DUF2894 domain-containing protein</fullName>
    </submittedName>
</protein>
<dbReference type="Pfam" id="PF11445">
    <property type="entry name" value="DUF2894"/>
    <property type="match status" value="1"/>
</dbReference>
<name>A0ABW9CFQ0_9BURK</name>
<proteinExistence type="predicted"/>
<reference evidence="1 2" key="1">
    <citation type="journal article" date="2024" name="Chem. Sci.">
        <title>Discovery of megapolipeptins by genome mining of a Burkholderiales bacteria collection.</title>
        <authorList>
            <person name="Paulo B.S."/>
            <person name="Recchia M.J.J."/>
            <person name="Lee S."/>
            <person name="Fergusson C.H."/>
            <person name="Romanowski S.B."/>
            <person name="Hernandez A."/>
            <person name="Krull N."/>
            <person name="Liu D.Y."/>
            <person name="Cavanagh H."/>
            <person name="Bos A."/>
            <person name="Gray C.A."/>
            <person name="Murphy B.T."/>
            <person name="Linington R.G."/>
            <person name="Eustaquio A.S."/>
        </authorList>
    </citation>
    <scope>NUCLEOTIDE SEQUENCE [LARGE SCALE GENOMIC DNA]</scope>
    <source>
        <strain evidence="1 2">RL17-374-BIF-D</strain>
    </source>
</reference>
<dbReference type="EMBL" id="JAQQDB010000002">
    <property type="protein sequence ID" value="MFM0516449.1"/>
    <property type="molecule type" value="Genomic_DNA"/>
</dbReference>
<dbReference type="RefSeq" id="WP_250485412.1">
    <property type="nucleotide sequence ID" value="NZ_JAQQDB010000002.1"/>
</dbReference>
<gene>
    <name evidence="1" type="ORF">PQR08_03370</name>
</gene>
<comment type="caution">
    <text evidence="1">The sequence shown here is derived from an EMBL/GenBank/DDBJ whole genome shotgun (WGS) entry which is preliminary data.</text>
</comment>
<evidence type="ECO:0000313" key="2">
    <source>
        <dbReference type="Proteomes" id="UP001629462"/>
    </source>
</evidence>